<proteinExistence type="predicted"/>
<sequence>MSMYKGCYLCFLFCLLSYTYFKPPACHLHWRWDILPAFGHMVASAVIEFSEWLGR</sequence>
<accession>A0A0A9HYI4</accession>
<organism evidence="2">
    <name type="scientific">Arundo donax</name>
    <name type="common">Giant reed</name>
    <name type="synonym">Donax arundinaceus</name>
    <dbReference type="NCBI Taxonomy" id="35708"/>
    <lineage>
        <taxon>Eukaryota</taxon>
        <taxon>Viridiplantae</taxon>
        <taxon>Streptophyta</taxon>
        <taxon>Embryophyta</taxon>
        <taxon>Tracheophyta</taxon>
        <taxon>Spermatophyta</taxon>
        <taxon>Magnoliopsida</taxon>
        <taxon>Liliopsida</taxon>
        <taxon>Poales</taxon>
        <taxon>Poaceae</taxon>
        <taxon>PACMAD clade</taxon>
        <taxon>Arundinoideae</taxon>
        <taxon>Arundineae</taxon>
        <taxon>Arundo</taxon>
    </lineage>
</organism>
<protein>
    <submittedName>
        <fullName evidence="2">Uncharacterized protein</fullName>
    </submittedName>
</protein>
<reference evidence="2" key="2">
    <citation type="journal article" date="2015" name="Data Brief">
        <title>Shoot transcriptome of the giant reed, Arundo donax.</title>
        <authorList>
            <person name="Barrero R.A."/>
            <person name="Guerrero F.D."/>
            <person name="Moolhuijzen P."/>
            <person name="Goolsby J.A."/>
            <person name="Tidwell J."/>
            <person name="Bellgard S.E."/>
            <person name="Bellgard M.I."/>
        </authorList>
    </citation>
    <scope>NUCLEOTIDE SEQUENCE</scope>
    <source>
        <tissue evidence="2">Shoot tissue taken approximately 20 cm above the soil surface</tissue>
    </source>
</reference>
<dbReference type="AlphaFoldDB" id="A0A0A9HYI4"/>
<feature type="signal peptide" evidence="1">
    <location>
        <begin position="1"/>
        <end position="21"/>
    </location>
</feature>
<dbReference type="EMBL" id="GBRH01159923">
    <property type="protein sequence ID" value="JAE37973.1"/>
    <property type="molecule type" value="Transcribed_RNA"/>
</dbReference>
<evidence type="ECO:0000256" key="1">
    <source>
        <dbReference type="SAM" id="SignalP"/>
    </source>
</evidence>
<keyword evidence="1" id="KW-0732">Signal</keyword>
<name>A0A0A9HYI4_ARUDO</name>
<evidence type="ECO:0000313" key="2">
    <source>
        <dbReference type="EMBL" id="JAE37973.1"/>
    </source>
</evidence>
<feature type="chain" id="PRO_5002048415" evidence="1">
    <location>
        <begin position="22"/>
        <end position="55"/>
    </location>
</feature>
<reference evidence="2" key="1">
    <citation type="submission" date="2014-09" db="EMBL/GenBank/DDBJ databases">
        <authorList>
            <person name="Magalhaes I.L.F."/>
            <person name="Oliveira U."/>
            <person name="Santos F.R."/>
            <person name="Vidigal T.H.D.A."/>
            <person name="Brescovit A.D."/>
            <person name="Santos A.J."/>
        </authorList>
    </citation>
    <scope>NUCLEOTIDE SEQUENCE</scope>
    <source>
        <tissue evidence="2">Shoot tissue taken approximately 20 cm above the soil surface</tissue>
    </source>
</reference>